<dbReference type="RefSeq" id="XP_030761792.1">
    <property type="nucleotide sequence ID" value="XM_030905932.1"/>
</dbReference>
<feature type="binding site" evidence="8">
    <location>
        <position position="348"/>
    </location>
    <ligand>
        <name>ATP</name>
        <dbReference type="ChEBI" id="CHEBI:30616"/>
    </ligand>
</feature>
<dbReference type="Pfam" id="PF07714">
    <property type="entry name" value="PK_Tyr_Ser-Thr"/>
    <property type="match status" value="1"/>
</dbReference>
<keyword evidence="10" id="KW-0812">Transmembrane</keyword>
<evidence type="ECO:0000256" key="3">
    <source>
        <dbReference type="ARBA" id="ARBA00022741"/>
    </source>
</evidence>
<feature type="transmembrane region" description="Helical" evidence="10">
    <location>
        <begin position="229"/>
        <end position="248"/>
    </location>
</feature>
<feature type="region of interest" description="Disordered" evidence="9">
    <location>
        <begin position="460"/>
        <end position="542"/>
    </location>
</feature>
<comment type="subcellular location">
    <subcellularLocation>
        <location evidence="1">Membrane</location>
        <topology evidence="1">Single-pass membrane protein</topology>
    </subcellularLocation>
</comment>
<proteinExistence type="predicted"/>
<dbReference type="GO" id="GO:0043235">
    <property type="term" value="C:receptor complex"/>
    <property type="evidence" value="ECO:0007669"/>
    <property type="project" value="TreeGrafter"/>
</dbReference>
<keyword evidence="10" id="KW-1133">Transmembrane helix</keyword>
<evidence type="ECO:0000256" key="8">
    <source>
        <dbReference type="PROSITE-ProRule" id="PRU10141"/>
    </source>
</evidence>
<evidence type="ECO:0000256" key="7">
    <source>
        <dbReference type="ARBA" id="ARBA00051243"/>
    </source>
</evidence>
<dbReference type="GeneID" id="115886678"/>
<evidence type="ECO:0000256" key="1">
    <source>
        <dbReference type="ARBA" id="ARBA00004167"/>
    </source>
</evidence>
<feature type="compositionally biased region" description="Basic residues" evidence="9">
    <location>
        <begin position="499"/>
        <end position="514"/>
    </location>
</feature>
<dbReference type="PROSITE" id="PS00107">
    <property type="entry name" value="PROTEIN_KINASE_ATP"/>
    <property type="match status" value="1"/>
</dbReference>
<dbReference type="PANTHER" id="PTHR24416:SF594">
    <property type="entry name" value="PROTEIN KINASE DOMAIN-CONTAINING PROTEIN"/>
    <property type="match status" value="1"/>
</dbReference>
<keyword evidence="6" id="KW-0829">Tyrosine-protein kinase</keyword>
<dbReference type="PANTHER" id="PTHR24416">
    <property type="entry name" value="TYROSINE-PROTEIN KINASE RECEPTOR"/>
    <property type="match status" value="1"/>
</dbReference>
<dbReference type="PROSITE" id="PS50011">
    <property type="entry name" value="PROTEIN_KINASE_DOM"/>
    <property type="match status" value="1"/>
</dbReference>
<dbReference type="GO" id="GO:0004714">
    <property type="term" value="F:transmembrane receptor protein tyrosine kinase activity"/>
    <property type="evidence" value="ECO:0007669"/>
    <property type="project" value="UniProtKB-EC"/>
</dbReference>
<organism evidence="12 13">
    <name type="scientific">Sitophilus oryzae</name>
    <name type="common">Rice weevil</name>
    <name type="synonym">Curculio oryzae</name>
    <dbReference type="NCBI Taxonomy" id="7048"/>
    <lineage>
        <taxon>Eukaryota</taxon>
        <taxon>Metazoa</taxon>
        <taxon>Ecdysozoa</taxon>
        <taxon>Arthropoda</taxon>
        <taxon>Hexapoda</taxon>
        <taxon>Insecta</taxon>
        <taxon>Pterygota</taxon>
        <taxon>Neoptera</taxon>
        <taxon>Endopterygota</taxon>
        <taxon>Coleoptera</taxon>
        <taxon>Polyphaga</taxon>
        <taxon>Cucujiformia</taxon>
        <taxon>Curculionidae</taxon>
        <taxon>Dryophthorinae</taxon>
        <taxon>Sitophilus</taxon>
    </lineage>
</organism>
<dbReference type="AlphaFoldDB" id="A0A6J2YEF9"/>
<dbReference type="InterPro" id="IPR050122">
    <property type="entry name" value="RTK"/>
</dbReference>
<sequence>MAQYREIETCPSLNSPNFGTTLEISALAMLRRPSFEPDEQLLTSNAKRALSLLDVLQHFVIEPKINHPAEPPTHGCKYHVDLFTAADEDNNECYKQALSYEIPDCVDSVCKCGVAISPFQPKNITQLKDNMYKIEFEKTERVIDIRLEDIFDRIRYKDESDGRTELNIPIKHIEFLNTEDALVVPFQSFQEGKSYTVDVELQLDNCLYLFQEKVIVPIEDETETIKHKIIYMGVSLVLLCVVVFYILLRQKPQLVRELKKYLPFLPSAHDLPVHASDVGPKIAKELVNSQYTPLEFILNAHKFDTYEFPRNKVIIRNEIGGGAFGKVYKAEVYELYGKPGYSIAAVKKPIENAPPEEISDFLLEIETMKKIADSGGHKNVIQILACVTMDVPYMMIMELAPCGSLKGHLSNLRKEWEKRKKKNTPRHFFPDNMVIECYLPEENLPATQPTEKLKYSDLTFGSRDEDIESSGTDSYITPETPRSIPSTPGSPHVPPIRPTVRKKPLSLPKRRNSRTPKSTEVVQGSPNTPESVSSTGLPSGTETVTTFLESPVTPLIHISEEEEDCVKPVLDSSELQNFSMQIASGMAYLESIKITHRDLAARNILINENKVLKISDFGMARIGVYVSSAQKRQPLRWMAPEALESRMCDNKTDVWSFGVVLWEIASLGAFPYKNLSNESVIIHIKEGKRLERPQTCTDQVYNLMKKCWQQHPDDRPTFEDISRELDPTRGKIYVDFSKISPKYIFPPAQEAVD</sequence>
<evidence type="ECO:0000259" key="11">
    <source>
        <dbReference type="PROSITE" id="PS50011"/>
    </source>
</evidence>
<evidence type="ECO:0000256" key="9">
    <source>
        <dbReference type="SAM" id="MobiDB-lite"/>
    </source>
</evidence>
<evidence type="ECO:0000256" key="5">
    <source>
        <dbReference type="ARBA" id="ARBA00022840"/>
    </source>
</evidence>
<evidence type="ECO:0000256" key="2">
    <source>
        <dbReference type="ARBA" id="ARBA00022679"/>
    </source>
</evidence>
<feature type="compositionally biased region" description="Polar residues" evidence="9">
    <location>
        <begin position="515"/>
        <end position="542"/>
    </location>
</feature>
<dbReference type="InterPro" id="IPR017441">
    <property type="entry name" value="Protein_kinase_ATP_BS"/>
</dbReference>
<evidence type="ECO:0000256" key="6">
    <source>
        <dbReference type="ARBA" id="ARBA00023137"/>
    </source>
</evidence>
<dbReference type="InterPro" id="IPR000719">
    <property type="entry name" value="Prot_kinase_dom"/>
</dbReference>
<dbReference type="Gene3D" id="1.10.510.10">
    <property type="entry name" value="Transferase(Phosphotransferase) domain 1"/>
    <property type="match status" value="1"/>
</dbReference>
<evidence type="ECO:0000313" key="12">
    <source>
        <dbReference type="Proteomes" id="UP000504635"/>
    </source>
</evidence>
<dbReference type="InterPro" id="IPR008266">
    <property type="entry name" value="Tyr_kinase_AS"/>
</dbReference>
<keyword evidence="4" id="KW-0418">Kinase</keyword>
<gene>
    <name evidence="13" type="primary">LOC115886678</name>
</gene>
<dbReference type="InterPro" id="IPR020635">
    <property type="entry name" value="Tyr_kinase_cat_dom"/>
</dbReference>
<comment type="catalytic activity">
    <reaction evidence="7">
        <text>L-tyrosyl-[protein] + ATP = O-phospho-L-tyrosyl-[protein] + ADP + H(+)</text>
        <dbReference type="Rhea" id="RHEA:10596"/>
        <dbReference type="Rhea" id="RHEA-COMP:10136"/>
        <dbReference type="Rhea" id="RHEA-COMP:20101"/>
        <dbReference type="ChEBI" id="CHEBI:15378"/>
        <dbReference type="ChEBI" id="CHEBI:30616"/>
        <dbReference type="ChEBI" id="CHEBI:46858"/>
        <dbReference type="ChEBI" id="CHEBI:61978"/>
        <dbReference type="ChEBI" id="CHEBI:456216"/>
        <dbReference type="EC" id="2.7.10.1"/>
    </reaction>
</comment>
<dbReference type="InterPro" id="IPR001245">
    <property type="entry name" value="Ser-Thr/Tyr_kinase_cat_dom"/>
</dbReference>
<dbReference type="OrthoDB" id="3256376at2759"/>
<dbReference type="FunFam" id="1.10.510.10:FF:000554">
    <property type="entry name" value="Predicted protein"/>
    <property type="match status" value="1"/>
</dbReference>
<dbReference type="SUPFAM" id="SSF56112">
    <property type="entry name" value="Protein kinase-like (PK-like)"/>
    <property type="match status" value="1"/>
</dbReference>
<evidence type="ECO:0000313" key="13">
    <source>
        <dbReference type="RefSeq" id="XP_030761792.1"/>
    </source>
</evidence>
<protein>
    <submittedName>
        <fullName evidence="13">Uncharacterized protein LOC115886678</fullName>
    </submittedName>
</protein>
<dbReference type="PROSITE" id="PS00109">
    <property type="entry name" value="PROTEIN_KINASE_TYR"/>
    <property type="match status" value="1"/>
</dbReference>
<accession>A0A6J2YEF9</accession>
<name>A0A6J2YEF9_SITOR</name>
<keyword evidence="2" id="KW-0808">Transferase</keyword>
<dbReference type="InParanoid" id="A0A6J2YEF9"/>
<reference evidence="13" key="1">
    <citation type="submission" date="2025-08" db="UniProtKB">
        <authorList>
            <consortium name="RefSeq"/>
        </authorList>
    </citation>
    <scope>IDENTIFICATION</scope>
    <source>
        <tissue evidence="13">Gonads</tissue>
    </source>
</reference>
<dbReference type="Proteomes" id="UP000504635">
    <property type="component" value="Unplaced"/>
</dbReference>
<dbReference type="CDD" id="cd00192">
    <property type="entry name" value="PTKc"/>
    <property type="match status" value="1"/>
</dbReference>
<feature type="domain" description="Protein kinase" evidence="11">
    <location>
        <begin position="313"/>
        <end position="729"/>
    </location>
</feature>
<dbReference type="SMART" id="SM00219">
    <property type="entry name" value="TyrKc"/>
    <property type="match status" value="1"/>
</dbReference>
<keyword evidence="5 8" id="KW-0067">ATP-binding</keyword>
<evidence type="ECO:0000256" key="4">
    <source>
        <dbReference type="ARBA" id="ARBA00022777"/>
    </source>
</evidence>
<dbReference type="Gene3D" id="3.30.200.20">
    <property type="entry name" value="Phosphorylase Kinase, domain 1"/>
    <property type="match status" value="1"/>
</dbReference>
<dbReference type="KEGG" id="soy:115886678"/>
<evidence type="ECO:0000256" key="10">
    <source>
        <dbReference type="SAM" id="Phobius"/>
    </source>
</evidence>
<keyword evidence="10" id="KW-0472">Membrane</keyword>
<dbReference type="InterPro" id="IPR011009">
    <property type="entry name" value="Kinase-like_dom_sf"/>
</dbReference>
<keyword evidence="3 8" id="KW-0547">Nucleotide-binding</keyword>
<dbReference type="GO" id="GO:0007169">
    <property type="term" value="P:cell surface receptor protein tyrosine kinase signaling pathway"/>
    <property type="evidence" value="ECO:0007669"/>
    <property type="project" value="TreeGrafter"/>
</dbReference>
<keyword evidence="12" id="KW-1185">Reference proteome</keyword>
<dbReference type="GO" id="GO:0005886">
    <property type="term" value="C:plasma membrane"/>
    <property type="evidence" value="ECO:0007669"/>
    <property type="project" value="TreeGrafter"/>
</dbReference>
<dbReference type="GO" id="GO:0005524">
    <property type="term" value="F:ATP binding"/>
    <property type="evidence" value="ECO:0007669"/>
    <property type="project" value="UniProtKB-UniRule"/>
</dbReference>